<protein>
    <submittedName>
        <fullName evidence="1">Uncharacterized protein</fullName>
    </submittedName>
</protein>
<proteinExistence type="predicted"/>
<evidence type="ECO:0000313" key="1">
    <source>
        <dbReference type="EMBL" id="MCW3160624.1"/>
    </source>
</evidence>
<keyword evidence="2" id="KW-1185">Reference proteome</keyword>
<reference evidence="1" key="1">
    <citation type="submission" date="2022-10" db="EMBL/GenBank/DDBJ databases">
        <title>Chryseobacterium babae sp. nov. isolated from the gut of the beetle Oryctes rhinoceros, and Chryseobacterium kimseyorum sp. nov., isolated from a stick insect rearing cage.</title>
        <authorList>
            <person name="Shelomi M."/>
            <person name="Han C.-J."/>
            <person name="Chen W.-M."/>
            <person name="Chen H.-K."/>
            <person name="Liaw S.-J."/>
            <person name="Muhle E."/>
            <person name="Clermont D."/>
        </authorList>
    </citation>
    <scope>NUCLEOTIDE SEQUENCE</scope>
    <source>
        <strain evidence="1">WLa1L2M3</strain>
    </source>
</reference>
<comment type="caution">
    <text evidence="1">The sequence shown here is derived from an EMBL/GenBank/DDBJ whole genome shotgun (WGS) entry which is preliminary data.</text>
</comment>
<dbReference type="Proteomes" id="UP001163719">
    <property type="component" value="Unassembled WGS sequence"/>
</dbReference>
<name>A0ABT3HLK5_9FLAO</name>
<dbReference type="EMBL" id="JAPDHV010000002">
    <property type="protein sequence ID" value="MCW3160624.1"/>
    <property type="molecule type" value="Genomic_DNA"/>
</dbReference>
<evidence type="ECO:0000313" key="2">
    <source>
        <dbReference type="Proteomes" id="UP001163719"/>
    </source>
</evidence>
<sequence>MESLEFIFYIIKRRSLFFIEDSNDYFRYVEGYIAGSRNEQLYIFFKTFRQYLIGNNNLRDFENRPLHLLINFLTVYNYESLNFLNRELINFLKDDRTQELEIVREYSKKYDLSVLINTYVD</sequence>
<gene>
    <name evidence="1" type="ORF">OH806_05000</name>
</gene>
<dbReference type="RefSeq" id="WP_264742574.1">
    <property type="nucleotide sequence ID" value="NZ_JAPDHV010000002.1"/>
</dbReference>
<accession>A0ABT3HLK5</accession>
<organism evidence="1 2">
    <name type="scientific">Chryseobacterium oryctis</name>
    <dbReference type="NCBI Taxonomy" id="2952618"/>
    <lineage>
        <taxon>Bacteria</taxon>
        <taxon>Pseudomonadati</taxon>
        <taxon>Bacteroidota</taxon>
        <taxon>Flavobacteriia</taxon>
        <taxon>Flavobacteriales</taxon>
        <taxon>Weeksellaceae</taxon>
        <taxon>Chryseobacterium group</taxon>
        <taxon>Chryseobacterium</taxon>
    </lineage>
</organism>